<evidence type="ECO:0000313" key="1">
    <source>
        <dbReference type="EMBL" id="KAI5660225.1"/>
    </source>
</evidence>
<evidence type="ECO:0000313" key="2">
    <source>
        <dbReference type="Proteomes" id="UP001060085"/>
    </source>
</evidence>
<organism evidence="1 2">
    <name type="scientific">Catharanthus roseus</name>
    <name type="common">Madagascar periwinkle</name>
    <name type="synonym">Vinca rosea</name>
    <dbReference type="NCBI Taxonomy" id="4058"/>
    <lineage>
        <taxon>Eukaryota</taxon>
        <taxon>Viridiplantae</taxon>
        <taxon>Streptophyta</taxon>
        <taxon>Embryophyta</taxon>
        <taxon>Tracheophyta</taxon>
        <taxon>Spermatophyta</taxon>
        <taxon>Magnoliopsida</taxon>
        <taxon>eudicotyledons</taxon>
        <taxon>Gunneridae</taxon>
        <taxon>Pentapetalae</taxon>
        <taxon>asterids</taxon>
        <taxon>lamiids</taxon>
        <taxon>Gentianales</taxon>
        <taxon>Apocynaceae</taxon>
        <taxon>Rauvolfioideae</taxon>
        <taxon>Vinceae</taxon>
        <taxon>Catharanthinae</taxon>
        <taxon>Catharanthus</taxon>
    </lineage>
</organism>
<comment type="caution">
    <text evidence="1">The sequence shown here is derived from an EMBL/GenBank/DDBJ whole genome shotgun (WGS) entry which is preliminary data.</text>
</comment>
<protein>
    <submittedName>
        <fullName evidence="1">Uncharacterized protein</fullName>
    </submittedName>
</protein>
<reference evidence="2" key="1">
    <citation type="journal article" date="2023" name="Nat. Plants">
        <title>Single-cell RNA sequencing provides a high-resolution roadmap for understanding the multicellular compartmentation of specialized metabolism.</title>
        <authorList>
            <person name="Sun S."/>
            <person name="Shen X."/>
            <person name="Li Y."/>
            <person name="Li Y."/>
            <person name="Wang S."/>
            <person name="Li R."/>
            <person name="Zhang H."/>
            <person name="Shen G."/>
            <person name="Guo B."/>
            <person name="Wei J."/>
            <person name="Xu J."/>
            <person name="St-Pierre B."/>
            <person name="Chen S."/>
            <person name="Sun C."/>
        </authorList>
    </citation>
    <scope>NUCLEOTIDE SEQUENCE [LARGE SCALE GENOMIC DNA]</scope>
</reference>
<keyword evidence="2" id="KW-1185">Reference proteome</keyword>
<dbReference type="EMBL" id="CM044706">
    <property type="protein sequence ID" value="KAI5660225.1"/>
    <property type="molecule type" value="Genomic_DNA"/>
</dbReference>
<gene>
    <name evidence="1" type="ORF">M9H77_29018</name>
</gene>
<name>A0ACC0AIL7_CATRO</name>
<sequence>MPMVIPENSAIGGENSRFRRNRNHGQNQHQPISETDPIPALINSTRSKSTISSLLFSTFNPPINDSPSVHKKKNFSSSTFRGLGCTASSQVSVPAVIRSSADWEAKKVKKKKQRCKKNKGPNSSIVTLGGTTTTNATNVNNMSNNQPSSALSLSLSSSCVAVPDVWCGPGIGLTTDAASVDYVVSRRPVSGRGKVDAEKMSHRERPSCSVRRMVTPEEIPFLDSDAASGTSHSRFDAAGSRHHRQARHAFPEGLAEIVMLQNSLLMGGRLEGLDRYRDWRLDIDNMTYEELLELGDRIGYVSTGLREDQMARCLRKFKLSILETLSSNLPPEMEKKCSICQEEYDADDEMGKLNCGHFYHLECIKQWLEQKNACPICKTAAVSQSKSK</sequence>
<proteinExistence type="predicted"/>
<accession>A0ACC0AIL7</accession>
<dbReference type="Proteomes" id="UP001060085">
    <property type="component" value="Linkage Group LG06"/>
</dbReference>